<feature type="transmembrane region" description="Helical" evidence="7">
    <location>
        <begin position="129"/>
        <end position="149"/>
    </location>
</feature>
<evidence type="ECO:0000256" key="4">
    <source>
        <dbReference type="ARBA" id="ARBA00022692"/>
    </source>
</evidence>
<organism evidence="8 9">
    <name type="scientific">Metschnikowia aff. pulcherrima</name>
    <dbReference type="NCBI Taxonomy" id="2163413"/>
    <lineage>
        <taxon>Eukaryota</taxon>
        <taxon>Fungi</taxon>
        <taxon>Dikarya</taxon>
        <taxon>Ascomycota</taxon>
        <taxon>Saccharomycotina</taxon>
        <taxon>Pichiomycetes</taxon>
        <taxon>Metschnikowiaceae</taxon>
        <taxon>Metschnikowia</taxon>
    </lineage>
</organism>
<dbReference type="InterPro" id="IPR011701">
    <property type="entry name" value="MFS"/>
</dbReference>
<dbReference type="PANTHER" id="PTHR23514:SF3">
    <property type="entry name" value="BYPASS OF STOP CODON PROTEIN 6"/>
    <property type="match status" value="1"/>
</dbReference>
<dbReference type="Gene3D" id="1.20.1250.20">
    <property type="entry name" value="MFS general substrate transporter like domains"/>
    <property type="match status" value="1"/>
</dbReference>
<dbReference type="Proteomes" id="UP000292447">
    <property type="component" value="Chromosome I"/>
</dbReference>
<evidence type="ECO:0000256" key="2">
    <source>
        <dbReference type="ARBA" id="ARBA00008335"/>
    </source>
</evidence>
<dbReference type="EMBL" id="CP034456">
    <property type="protein sequence ID" value="QBM85540.1"/>
    <property type="molecule type" value="Genomic_DNA"/>
</dbReference>
<dbReference type="GO" id="GO:0016020">
    <property type="term" value="C:membrane"/>
    <property type="evidence" value="ECO:0007669"/>
    <property type="project" value="TreeGrafter"/>
</dbReference>
<feature type="transmembrane region" description="Helical" evidence="7">
    <location>
        <begin position="224"/>
        <end position="243"/>
    </location>
</feature>
<feature type="transmembrane region" description="Helical" evidence="7">
    <location>
        <begin position="102"/>
        <end position="122"/>
    </location>
</feature>
<comment type="similarity">
    <text evidence="2">Belongs to the major facilitator superfamily.</text>
</comment>
<keyword evidence="9" id="KW-1185">Reference proteome</keyword>
<dbReference type="InterPro" id="IPR036259">
    <property type="entry name" value="MFS_trans_sf"/>
</dbReference>
<evidence type="ECO:0000256" key="5">
    <source>
        <dbReference type="ARBA" id="ARBA00022989"/>
    </source>
</evidence>
<dbReference type="PANTHER" id="PTHR23514">
    <property type="entry name" value="BYPASS OF STOP CODON PROTEIN 6"/>
    <property type="match status" value="1"/>
</dbReference>
<dbReference type="SUPFAM" id="SSF103473">
    <property type="entry name" value="MFS general substrate transporter"/>
    <property type="match status" value="1"/>
</dbReference>
<protein>
    <submittedName>
        <fullName evidence="8">Major Facilitator Superfamily protein</fullName>
    </submittedName>
</protein>
<dbReference type="InterPro" id="IPR051788">
    <property type="entry name" value="MFS_Transporter"/>
</dbReference>
<evidence type="ECO:0000256" key="1">
    <source>
        <dbReference type="ARBA" id="ARBA00004127"/>
    </source>
</evidence>
<keyword evidence="3" id="KW-0813">Transport</keyword>
<dbReference type="GO" id="GO:0022857">
    <property type="term" value="F:transmembrane transporter activity"/>
    <property type="evidence" value="ECO:0007669"/>
    <property type="project" value="InterPro"/>
</dbReference>
<proteinExistence type="inferred from homology"/>
<dbReference type="Pfam" id="PF07690">
    <property type="entry name" value="MFS_1"/>
    <property type="match status" value="1"/>
</dbReference>
<gene>
    <name evidence="8" type="primary">MPUL0A01610</name>
    <name evidence="8" type="ORF">METSCH_A01610</name>
</gene>
<sequence>MNIELEDLGQPFLEESALKHPASVLAENLDFDSLAKIPITESYKVTFEGCEVSVDPLDWRSSLLLKLQVIAGFCNFVLFGLADQTIGTIIPVLEEYYKINDSHTGLIFLASTAGYFVMALVTEICHRKLGVRGVGMLGALSMALSFLIIYQQPPYFVFVFAYFLAGLGCGSLDASFNGWMGNLVDLNQLLGILHGCYGIGCMISPPLVTRLLEKKTNPWMWNDYYLVLSCLATGCLVFFAVAFRHETPAKYKFMVMINEARKFHESKADYDNDSESNLSLDNMPERESLADPVPLSVALSSKLVWLFSLIMFIYVGAEAAFGTWLVTFLTRIKTLSYKELSYMATFFFFKDISHYRTLSSEYDRHTQTSAKTIQHIEKTYNRSQLHPRHRLATRDLSSEMNPL</sequence>
<accession>A0A4P6XDS4</accession>
<keyword evidence="4 7" id="KW-0812">Transmembrane</keyword>
<evidence type="ECO:0000256" key="3">
    <source>
        <dbReference type="ARBA" id="ARBA00022448"/>
    </source>
</evidence>
<evidence type="ECO:0000313" key="8">
    <source>
        <dbReference type="EMBL" id="QBM85540.1"/>
    </source>
</evidence>
<feature type="transmembrane region" description="Helical" evidence="7">
    <location>
        <begin position="155"/>
        <end position="177"/>
    </location>
</feature>
<keyword evidence="6 7" id="KW-0472">Membrane</keyword>
<reference evidence="9" key="1">
    <citation type="submission" date="2019-03" db="EMBL/GenBank/DDBJ databases">
        <title>Snf2 controls pulcherriminic acid biosynthesis and connects pigmentation and antifungal activity of the yeast Metschnikowia pulcherrima.</title>
        <authorList>
            <person name="Gore-Lloyd D."/>
            <person name="Sumann I."/>
            <person name="Brachmann A.O."/>
            <person name="Schneeberger K."/>
            <person name="Ortiz-Merino R.A."/>
            <person name="Moreno-Beltran M."/>
            <person name="Schlaefli M."/>
            <person name="Kirner P."/>
            <person name="Santos Kron A."/>
            <person name="Wolfe K.H."/>
            <person name="Piel J."/>
            <person name="Ahrens C.H."/>
            <person name="Henk D."/>
            <person name="Freimoser F.M."/>
        </authorList>
    </citation>
    <scope>NUCLEOTIDE SEQUENCE [LARGE SCALE GENOMIC DNA]</scope>
    <source>
        <strain evidence="9">APC 1.2</strain>
    </source>
</reference>
<evidence type="ECO:0000256" key="6">
    <source>
        <dbReference type="ARBA" id="ARBA00023136"/>
    </source>
</evidence>
<name>A0A4P6XDS4_9ASCO</name>
<evidence type="ECO:0000313" key="9">
    <source>
        <dbReference type="Proteomes" id="UP000292447"/>
    </source>
</evidence>
<dbReference type="AlphaFoldDB" id="A0A4P6XDS4"/>
<dbReference type="GO" id="GO:0012505">
    <property type="term" value="C:endomembrane system"/>
    <property type="evidence" value="ECO:0007669"/>
    <property type="project" value="UniProtKB-SubCell"/>
</dbReference>
<feature type="transmembrane region" description="Helical" evidence="7">
    <location>
        <begin position="63"/>
        <end position="82"/>
    </location>
</feature>
<feature type="transmembrane region" description="Helical" evidence="7">
    <location>
        <begin position="303"/>
        <end position="326"/>
    </location>
</feature>
<feature type="transmembrane region" description="Helical" evidence="7">
    <location>
        <begin position="189"/>
        <end position="212"/>
    </location>
</feature>
<comment type="subcellular location">
    <subcellularLocation>
        <location evidence="1">Endomembrane system</location>
        <topology evidence="1">Multi-pass membrane protein</topology>
    </subcellularLocation>
</comment>
<dbReference type="STRING" id="2163413.A0A4P6XDS4"/>
<keyword evidence="5 7" id="KW-1133">Transmembrane helix</keyword>
<evidence type="ECO:0000256" key="7">
    <source>
        <dbReference type="SAM" id="Phobius"/>
    </source>
</evidence>